<dbReference type="EMBL" id="KL352167">
    <property type="protein sequence ID" value="KFZ59664.1"/>
    <property type="molecule type" value="Genomic_DNA"/>
</dbReference>
<evidence type="ECO:0000313" key="2">
    <source>
        <dbReference type="EMBL" id="KFZ59664.1"/>
    </source>
</evidence>
<feature type="domain" description="LRAT" evidence="1">
    <location>
        <begin position="32"/>
        <end position="135"/>
    </location>
</feature>
<feature type="non-terminal residue" evidence="2">
    <location>
        <position position="1"/>
    </location>
</feature>
<keyword evidence="3" id="KW-1185">Reference proteome</keyword>
<gene>
    <name evidence="2" type="ORF">N321_03874</name>
</gene>
<dbReference type="Pfam" id="PF04970">
    <property type="entry name" value="LRAT"/>
    <property type="match status" value="1"/>
</dbReference>
<sequence>QRECEALEFLLFKTTAEGKEVFEEVPESKIQSGDILLFRLGTSSGHLFISFKHAAVYCGDGEVIHFQNRDAKTNKGRISKEGFRAMKNERGKFQIYRKKGGIDLKDFCSKVREAMNSEANYHPGKNNCIHFALYLLGLVEF</sequence>
<dbReference type="SUPFAM" id="SSF54001">
    <property type="entry name" value="Cysteine proteinases"/>
    <property type="match status" value="1"/>
</dbReference>
<proteinExistence type="predicted"/>
<dbReference type="Proteomes" id="UP000053620">
    <property type="component" value="Unassembled WGS sequence"/>
</dbReference>
<reference evidence="2 3" key="1">
    <citation type="submission" date="2014-04" db="EMBL/GenBank/DDBJ databases">
        <title>Genome evolution of avian class.</title>
        <authorList>
            <person name="Zhang G."/>
            <person name="Li C."/>
        </authorList>
    </citation>
    <scope>NUCLEOTIDE SEQUENCE [LARGE SCALE GENOMIC DNA]</scope>
    <source>
        <strain evidence="2">BGI_N321</strain>
    </source>
</reference>
<organism evidence="2 3">
    <name type="scientific">Antrostomus carolinensis</name>
    <name type="common">Chuck-will's-widow</name>
    <name type="synonym">Caprimulgus carolinensis</name>
    <dbReference type="NCBI Taxonomy" id="279965"/>
    <lineage>
        <taxon>Eukaryota</taxon>
        <taxon>Metazoa</taxon>
        <taxon>Chordata</taxon>
        <taxon>Craniata</taxon>
        <taxon>Vertebrata</taxon>
        <taxon>Euteleostomi</taxon>
        <taxon>Archelosauria</taxon>
        <taxon>Archosauria</taxon>
        <taxon>Dinosauria</taxon>
        <taxon>Saurischia</taxon>
        <taxon>Theropoda</taxon>
        <taxon>Coelurosauria</taxon>
        <taxon>Aves</taxon>
        <taxon>Neognathae</taxon>
        <taxon>Neoaves</taxon>
        <taxon>Strisores</taxon>
        <taxon>Caprimulgiformes</taxon>
        <taxon>Caprimulgidae</taxon>
        <taxon>Antrostomus</taxon>
    </lineage>
</organism>
<feature type="non-terminal residue" evidence="2">
    <location>
        <position position="141"/>
    </location>
</feature>
<evidence type="ECO:0000313" key="3">
    <source>
        <dbReference type="Proteomes" id="UP000053620"/>
    </source>
</evidence>
<evidence type="ECO:0000259" key="1">
    <source>
        <dbReference type="Pfam" id="PF04970"/>
    </source>
</evidence>
<dbReference type="Gene3D" id="3.90.1720.10">
    <property type="entry name" value="endopeptidase domain like (from Nostoc punctiforme)"/>
    <property type="match status" value="1"/>
</dbReference>
<dbReference type="InterPro" id="IPR038765">
    <property type="entry name" value="Papain-like_cys_pep_sf"/>
</dbReference>
<protein>
    <recommendedName>
        <fullName evidence="1">LRAT domain-containing protein</fullName>
    </recommendedName>
</protein>
<name>A0A094L6I2_ANTCR</name>
<dbReference type="AlphaFoldDB" id="A0A094L6I2"/>
<dbReference type="InterPro" id="IPR007053">
    <property type="entry name" value="LRAT_dom"/>
</dbReference>
<accession>A0A094L6I2</accession>